<dbReference type="EMBL" id="SJPG01000001">
    <property type="protein sequence ID" value="TWT63786.1"/>
    <property type="molecule type" value="Genomic_DNA"/>
</dbReference>
<feature type="compositionally biased region" description="Gly residues" evidence="10">
    <location>
        <begin position="318"/>
        <end position="331"/>
    </location>
</feature>
<dbReference type="InterPro" id="IPR038072">
    <property type="entry name" value="GspK_central_sf"/>
</dbReference>
<reference evidence="13 14" key="1">
    <citation type="submission" date="2019-02" db="EMBL/GenBank/DDBJ databases">
        <title>Deep-cultivation of Planctomycetes and their phenomic and genomic characterization uncovers novel biology.</title>
        <authorList>
            <person name="Wiegand S."/>
            <person name="Jogler M."/>
            <person name="Boedeker C."/>
            <person name="Pinto D."/>
            <person name="Vollmers J."/>
            <person name="Rivas-Marin E."/>
            <person name="Kohn T."/>
            <person name="Peeters S.H."/>
            <person name="Heuer A."/>
            <person name="Rast P."/>
            <person name="Oberbeckmann S."/>
            <person name="Bunk B."/>
            <person name="Jeske O."/>
            <person name="Meyerdierks A."/>
            <person name="Storesund J.E."/>
            <person name="Kallscheuer N."/>
            <person name="Luecker S."/>
            <person name="Lage O.M."/>
            <person name="Pohl T."/>
            <person name="Merkel B.J."/>
            <person name="Hornburger P."/>
            <person name="Mueller R.-W."/>
            <person name="Bruemmer F."/>
            <person name="Labrenz M."/>
            <person name="Spormann A.M."/>
            <person name="Op Den Camp H."/>
            <person name="Overmann J."/>
            <person name="Amann R."/>
            <person name="Jetten M.S.M."/>
            <person name="Mascher T."/>
            <person name="Medema M.H."/>
            <person name="Devos D.P."/>
            <person name="Kaster A.-K."/>
            <person name="Ovreas L."/>
            <person name="Rohde M."/>
            <person name="Galperin M.Y."/>
            <person name="Jogler C."/>
        </authorList>
    </citation>
    <scope>NUCLEOTIDE SEQUENCE [LARGE SCALE GENOMIC DNA]</scope>
    <source>
        <strain evidence="13 14">Pan54</strain>
    </source>
</reference>
<keyword evidence="8 11" id="KW-1133">Transmembrane helix</keyword>
<evidence type="ECO:0000256" key="3">
    <source>
        <dbReference type="ARBA" id="ARBA00022448"/>
    </source>
</evidence>
<dbReference type="PANTHER" id="PTHR38831">
    <property type="entry name" value="TYPE II SECRETION SYSTEM PROTEIN K"/>
    <property type="match status" value="1"/>
</dbReference>
<gene>
    <name evidence="13" type="ORF">Pan54_45450</name>
</gene>
<comment type="subcellular location">
    <subcellularLocation>
        <location evidence="1">Cell inner membrane</location>
    </subcellularLocation>
</comment>
<keyword evidence="7" id="KW-0653">Protein transport</keyword>
<evidence type="ECO:0000256" key="11">
    <source>
        <dbReference type="SAM" id="Phobius"/>
    </source>
</evidence>
<evidence type="ECO:0000313" key="13">
    <source>
        <dbReference type="EMBL" id="TWT63786.1"/>
    </source>
</evidence>
<evidence type="ECO:0000256" key="6">
    <source>
        <dbReference type="ARBA" id="ARBA00022692"/>
    </source>
</evidence>
<dbReference type="InterPro" id="IPR005628">
    <property type="entry name" value="GspK"/>
</dbReference>
<evidence type="ECO:0000256" key="4">
    <source>
        <dbReference type="ARBA" id="ARBA00022475"/>
    </source>
</evidence>
<keyword evidence="9 11" id="KW-0472">Membrane</keyword>
<dbReference type="AlphaFoldDB" id="A0A5C5XKN7"/>
<evidence type="ECO:0000313" key="14">
    <source>
        <dbReference type="Proteomes" id="UP000316095"/>
    </source>
</evidence>
<dbReference type="PANTHER" id="PTHR38831:SF2">
    <property type="entry name" value="TYPE II SECRETION SYSTEM PROTEIN K"/>
    <property type="match status" value="1"/>
</dbReference>
<evidence type="ECO:0000256" key="7">
    <source>
        <dbReference type="ARBA" id="ARBA00022927"/>
    </source>
</evidence>
<evidence type="ECO:0000256" key="10">
    <source>
        <dbReference type="SAM" id="MobiDB-lite"/>
    </source>
</evidence>
<feature type="domain" description="T2SS protein K first SAM-like" evidence="12">
    <location>
        <begin position="138"/>
        <end position="218"/>
    </location>
</feature>
<dbReference type="InterPro" id="IPR049031">
    <property type="entry name" value="T2SSK_SAM-like_1st"/>
</dbReference>
<dbReference type="Proteomes" id="UP000316095">
    <property type="component" value="Unassembled WGS sequence"/>
</dbReference>
<dbReference type="OrthoDB" id="260436at2"/>
<sequence length="585" mass="62810">MWVQSDMHRMKSNWDSSVERRGFLLVIVMVVIVMASLTCYQFADRMTTERQVVNVYKMESQAQQAAESAIDYMMAMLTDPEMDLSTLPTLPAEDYAWQIILPGSPDLESPNDLMAVVLSRQSTVQYGELTFGFASEAGKINLNALAELDVPLEDQRNMLMSLPEMTETLADTILDFIDKDATPRDFGTESDDGEIIIRNAPLTSLDELLVIPEITPSLIYGEDTNRNGLLDSSEDDGELREPYDDADGVLTLGWEDSLTLWSRETNLRPDGTPKINLNSDDLVQLEADLTSEFGSDLATFVIAYRQNGPKKQSSTSSGGSGSGSGGSGSGNGSMNSQPAPQSGSGRTRGGGSTNQQQTTPAPAPAAPTSQLDSLLPDWNLTKLFTVQAMQSSPSSQNGGGASSAGSSTGSSSNSGQYQLQSPYELIGAIVEDDGDDLISPWQVGDLTFLAQMEESLTINEGETRDGRIDMNYATYESLAGLPEISDALIDEILSGTGSWVSPAELLQNGQIDVAGVVQLEPFLTAQSRTYRFIAAGFWKTGGPVVRIEVVLDVAGAAPVILQHRNLTATGPGYLPEELSGGFVGE</sequence>
<feature type="region of interest" description="Disordered" evidence="10">
    <location>
        <begin position="308"/>
        <end position="372"/>
    </location>
</feature>
<keyword evidence="14" id="KW-1185">Reference proteome</keyword>
<feature type="region of interest" description="Disordered" evidence="10">
    <location>
        <begin position="222"/>
        <end position="242"/>
    </location>
</feature>
<organism evidence="13 14">
    <name type="scientific">Rubinisphaera italica</name>
    <dbReference type="NCBI Taxonomy" id="2527969"/>
    <lineage>
        <taxon>Bacteria</taxon>
        <taxon>Pseudomonadati</taxon>
        <taxon>Planctomycetota</taxon>
        <taxon>Planctomycetia</taxon>
        <taxon>Planctomycetales</taxon>
        <taxon>Planctomycetaceae</taxon>
        <taxon>Rubinisphaera</taxon>
    </lineage>
</organism>
<evidence type="ECO:0000256" key="5">
    <source>
        <dbReference type="ARBA" id="ARBA00022519"/>
    </source>
</evidence>
<dbReference type="Gene3D" id="1.10.40.60">
    <property type="entry name" value="EpsJ-like"/>
    <property type="match status" value="1"/>
</dbReference>
<comment type="similarity">
    <text evidence="2">Belongs to the GSP K family.</text>
</comment>
<evidence type="ECO:0000256" key="9">
    <source>
        <dbReference type="ARBA" id="ARBA00023136"/>
    </source>
</evidence>
<feature type="compositionally biased region" description="Low complexity" evidence="10">
    <location>
        <begin position="403"/>
        <end position="415"/>
    </location>
</feature>
<keyword evidence="3" id="KW-0813">Transport</keyword>
<name>A0A5C5XKN7_9PLAN</name>
<dbReference type="GO" id="GO:0005886">
    <property type="term" value="C:plasma membrane"/>
    <property type="evidence" value="ECO:0007669"/>
    <property type="project" value="UniProtKB-SubCell"/>
</dbReference>
<evidence type="ECO:0000259" key="12">
    <source>
        <dbReference type="Pfam" id="PF21687"/>
    </source>
</evidence>
<dbReference type="SUPFAM" id="SSF158544">
    <property type="entry name" value="GspK insert domain-like"/>
    <property type="match status" value="1"/>
</dbReference>
<proteinExistence type="inferred from homology"/>
<feature type="region of interest" description="Disordered" evidence="10">
    <location>
        <begin position="389"/>
        <end position="417"/>
    </location>
</feature>
<evidence type="ECO:0000256" key="8">
    <source>
        <dbReference type="ARBA" id="ARBA00022989"/>
    </source>
</evidence>
<evidence type="ECO:0000256" key="2">
    <source>
        <dbReference type="ARBA" id="ARBA00007246"/>
    </source>
</evidence>
<feature type="transmembrane region" description="Helical" evidence="11">
    <location>
        <begin position="21"/>
        <end position="43"/>
    </location>
</feature>
<keyword evidence="6 11" id="KW-0812">Transmembrane</keyword>
<keyword evidence="5" id="KW-0997">Cell inner membrane</keyword>
<dbReference type="Pfam" id="PF21687">
    <property type="entry name" value="T2SSK_1st"/>
    <property type="match status" value="1"/>
</dbReference>
<comment type="caution">
    <text evidence="13">The sequence shown here is derived from an EMBL/GenBank/DDBJ whole genome shotgun (WGS) entry which is preliminary data.</text>
</comment>
<keyword evidence="4" id="KW-1003">Cell membrane</keyword>
<accession>A0A5C5XKN7</accession>
<evidence type="ECO:0000256" key="1">
    <source>
        <dbReference type="ARBA" id="ARBA00004533"/>
    </source>
</evidence>
<dbReference type="GO" id="GO:0009306">
    <property type="term" value="P:protein secretion"/>
    <property type="evidence" value="ECO:0007669"/>
    <property type="project" value="InterPro"/>
</dbReference>
<protein>
    <submittedName>
        <fullName evidence="13">General secretion pathway protein K</fullName>
    </submittedName>
</protein>
<feature type="compositionally biased region" description="Low complexity" evidence="10">
    <location>
        <begin position="353"/>
        <end position="370"/>
    </location>
</feature>